<gene>
    <name evidence="2" type="ORF">Pfra01_002989000</name>
</gene>
<name>A0A9W6YP05_9STRA</name>
<evidence type="ECO:0000256" key="1">
    <source>
        <dbReference type="SAM" id="MobiDB-lite"/>
    </source>
</evidence>
<dbReference type="Proteomes" id="UP001165121">
    <property type="component" value="Unassembled WGS sequence"/>
</dbReference>
<protein>
    <submittedName>
        <fullName evidence="2">Unnamed protein product</fullName>
    </submittedName>
</protein>
<dbReference type="AlphaFoldDB" id="A0A9W6YP05"/>
<evidence type="ECO:0000313" key="3">
    <source>
        <dbReference type="Proteomes" id="UP001165121"/>
    </source>
</evidence>
<sequence length="82" mass="9277">MQLMHLLSFYHSVFRPKHRKSSFSATTLSIMGRKDKKQQQAKEEEKPAAEKNTSNVKGGKMEQPSKEGTSSYPVDQTATTFN</sequence>
<reference evidence="2" key="1">
    <citation type="submission" date="2023-04" db="EMBL/GenBank/DDBJ databases">
        <title>Phytophthora fragariaefolia NBRC 109709.</title>
        <authorList>
            <person name="Ichikawa N."/>
            <person name="Sato H."/>
            <person name="Tonouchi N."/>
        </authorList>
    </citation>
    <scope>NUCLEOTIDE SEQUENCE</scope>
    <source>
        <strain evidence="2">NBRC 109709</strain>
    </source>
</reference>
<feature type="compositionally biased region" description="Polar residues" evidence="1">
    <location>
        <begin position="66"/>
        <end position="82"/>
    </location>
</feature>
<evidence type="ECO:0000313" key="2">
    <source>
        <dbReference type="EMBL" id="GMG16775.1"/>
    </source>
</evidence>
<dbReference type="EMBL" id="BSXT01018955">
    <property type="protein sequence ID" value="GMG16775.1"/>
    <property type="molecule type" value="Genomic_DNA"/>
</dbReference>
<feature type="compositionally biased region" description="Basic and acidic residues" evidence="1">
    <location>
        <begin position="37"/>
        <end position="49"/>
    </location>
</feature>
<proteinExistence type="predicted"/>
<accession>A0A9W6YP05</accession>
<keyword evidence="3" id="KW-1185">Reference proteome</keyword>
<comment type="caution">
    <text evidence="2">The sequence shown here is derived from an EMBL/GenBank/DDBJ whole genome shotgun (WGS) entry which is preliminary data.</text>
</comment>
<organism evidence="2 3">
    <name type="scientific">Phytophthora fragariaefolia</name>
    <dbReference type="NCBI Taxonomy" id="1490495"/>
    <lineage>
        <taxon>Eukaryota</taxon>
        <taxon>Sar</taxon>
        <taxon>Stramenopiles</taxon>
        <taxon>Oomycota</taxon>
        <taxon>Peronosporomycetes</taxon>
        <taxon>Peronosporales</taxon>
        <taxon>Peronosporaceae</taxon>
        <taxon>Phytophthora</taxon>
    </lineage>
</organism>
<feature type="region of interest" description="Disordered" evidence="1">
    <location>
        <begin position="19"/>
        <end position="82"/>
    </location>
</feature>